<dbReference type="PANTHER" id="PTHR16166:SF93">
    <property type="entry name" value="INTERMEMBRANE LIPID TRANSFER PROTEIN VPS13"/>
    <property type="match status" value="1"/>
</dbReference>
<protein>
    <recommendedName>
        <fullName evidence="4">Vacuolar protein sorting-associated protein 13 DH-like domain-containing protein</fullName>
    </recommendedName>
</protein>
<dbReference type="GO" id="GO:0045053">
    <property type="term" value="P:protein retention in Golgi apparatus"/>
    <property type="evidence" value="ECO:0007669"/>
    <property type="project" value="TreeGrafter"/>
</dbReference>
<dbReference type="Proteomes" id="UP001321473">
    <property type="component" value="Unassembled WGS sequence"/>
</dbReference>
<dbReference type="PANTHER" id="PTHR16166">
    <property type="entry name" value="VACUOLAR PROTEIN SORTING-ASSOCIATED PROTEIN VPS13"/>
    <property type="match status" value="1"/>
</dbReference>
<keyword evidence="3" id="KW-1185">Reference proteome</keyword>
<dbReference type="InterPro" id="IPR026847">
    <property type="entry name" value="VPS13"/>
</dbReference>
<comment type="caution">
    <text evidence="2">The sequence shown here is derived from an EMBL/GenBank/DDBJ whole genome shotgun (WGS) entry which is preliminary data.</text>
</comment>
<reference evidence="2 3" key="1">
    <citation type="journal article" date="2023" name="Arcadia Sci">
        <title>De novo assembly of a long-read Amblyomma americanum tick genome.</title>
        <authorList>
            <person name="Chou S."/>
            <person name="Poskanzer K.E."/>
            <person name="Rollins M."/>
            <person name="Thuy-Boun P.S."/>
        </authorList>
    </citation>
    <scope>NUCLEOTIDE SEQUENCE [LARGE SCALE GENOMIC DNA]</scope>
    <source>
        <strain evidence="2">F_SG_1</strain>
        <tissue evidence="2">Salivary glands</tissue>
    </source>
</reference>
<comment type="similarity">
    <text evidence="1">Belongs to the VPS13 family.</text>
</comment>
<proteinExistence type="inferred from homology"/>
<sequence length="347" mass="38786">MVGREQFCSQKTLPWSSKYKSSGVKWESKKESKTYFKAVSAKQSGQLEAQYQRYSNLRRLDRDPASVLMVNGYEVSDGGQFMYFKVLVQEFHARVDQCFINAIGSFLTLNEKEANHEELIEKDRVLTRGGLKEIAEQFSEQGAKDFFDMLHFSPIKLHLSFSLSADSKVSGGSLFNLLLQSFGVTFTEIQDAVLKLDYFEKSNTYLTMHQLTNEASSHYFRQTLKQIYVVVLGLDVIGNPVGLLTGFTTGVGDFFYEPLQGAIQGPEEFAEGLATGVRSLIGHTVGGAAGAVSRITGTLGKGIAALTMDEEYQRRRRLEQNRRPNDIAEGIAQGGRDLVMVRSLFDF</sequence>
<evidence type="ECO:0000256" key="1">
    <source>
        <dbReference type="ARBA" id="ARBA00006545"/>
    </source>
</evidence>
<dbReference type="AlphaFoldDB" id="A0AAQ4E461"/>
<dbReference type="GO" id="GO:0006623">
    <property type="term" value="P:protein targeting to vacuole"/>
    <property type="evidence" value="ECO:0007669"/>
    <property type="project" value="TreeGrafter"/>
</dbReference>
<dbReference type="EMBL" id="JARKHS020022537">
    <property type="protein sequence ID" value="KAK8769489.1"/>
    <property type="molecule type" value="Genomic_DNA"/>
</dbReference>
<evidence type="ECO:0000313" key="3">
    <source>
        <dbReference type="Proteomes" id="UP001321473"/>
    </source>
</evidence>
<evidence type="ECO:0008006" key="4">
    <source>
        <dbReference type="Google" id="ProtNLM"/>
    </source>
</evidence>
<gene>
    <name evidence="2" type="ORF">V5799_014046</name>
</gene>
<name>A0AAQ4E461_AMBAM</name>
<accession>A0AAQ4E461</accession>
<organism evidence="2 3">
    <name type="scientific">Amblyomma americanum</name>
    <name type="common">Lone star tick</name>
    <dbReference type="NCBI Taxonomy" id="6943"/>
    <lineage>
        <taxon>Eukaryota</taxon>
        <taxon>Metazoa</taxon>
        <taxon>Ecdysozoa</taxon>
        <taxon>Arthropoda</taxon>
        <taxon>Chelicerata</taxon>
        <taxon>Arachnida</taxon>
        <taxon>Acari</taxon>
        <taxon>Parasitiformes</taxon>
        <taxon>Ixodida</taxon>
        <taxon>Ixodoidea</taxon>
        <taxon>Ixodidae</taxon>
        <taxon>Amblyomminae</taxon>
        <taxon>Amblyomma</taxon>
    </lineage>
</organism>
<evidence type="ECO:0000313" key="2">
    <source>
        <dbReference type="EMBL" id="KAK8769489.1"/>
    </source>
</evidence>